<dbReference type="AlphaFoldDB" id="A0AAV7NGA4"/>
<evidence type="ECO:0000256" key="1">
    <source>
        <dbReference type="SAM" id="MobiDB-lite"/>
    </source>
</evidence>
<keyword evidence="3" id="KW-1185">Reference proteome</keyword>
<feature type="compositionally biased region" description="Basic and acidic residues" evidence="1">
    <location>
        <begin position="130"/>
        <end position="152"/>
    </location>
</feature>
<feature type="compositionally biased region" description="Basic and acidic residues" evidence="1">
    <location>
        <begin position="100"/>
        <end position="120"/>
    </location>
</feature>
<feature type="region of interest" description="Disordered" evidence="1">
    <location>
        <begin position="75"/>
        <end position="152"/>
    </location>
</feature>
<dbReference type="EMBL" id="JANPWB010000012">
    <property type="protein sequence ID" value="KAJ1114506.1"/>
    <property type="molecule type" value="Genomic_DNA"/>
</dbReference>
<proteinExistence type="predicted"/>
<dbReference type="Proteomes" id="UP001066276">
    <property type="component" value="Chromosome 8"/>
</dbReference>
<comment type="caution">
    <text evidence="2">The sequence shown here is derived from an EMBL/GenBank/DDBJ whole genome shotgun (WGS) entry which is preliminary data.</text>
</comment>
<sequence>MYHYEIMHLPGKYNQVADRLSWLPLTNENCEEVDDNECDVAFRYDDVVFIEDHEMEVEFSEDKWIKEMQRETPEHIRDAEYIKGEPRGQPGEGEVGETEDVGKEAKEVVPRTETEERSVEFLEEGAEGGATEKNRPEQEHPEASHGPEGRGLQRERVLQLQGHVLSRVNIRRTMPKPVAGQYVHVRNPGFVEKEAAHWSSLIEIVKVLDAAVKLEDGKIRNLQHVSLCEGVNKVENDNEIEGYLCPLMS</sequence>
<organism evidence="2 3">
    <name type="scientific">Pleurodeles waltl</name>
    <name type="common">Iberian ribbed newt</name>
    <dbReference type="NCBI Taxonomy" id="8319"/>
    <lineage>
        <taxon>Eukaryota</taxon>
        <taxon>Metazoa</taxon>
        <taxon>Chordata</taxon>
        <taxon>Craniata</taxon>
        <taxon>Vertebrata</taxon>
        <taxon>Euteleostomi</taxon>
        <taxon>Amphibia</taxon>
        <taxon>Batrachia</taxon>
        <taxon>Caudata</taxon>
        <taxon>Salamandroidea</taxon>
        <taxon>Salamandridae</taxon>
        <taxon>Pleurodelinae</taxon>
        <taxon>Pleurodeles</taxon>
    </lineage>
</organism>
<name>A0AAV7NGA4_PLEWA</name>
<accession>A0AAV7NGA4</accession>
<reference evidence="2" key="1">
    <citation type="journal article" date="2022" name="bioRxiv">
        <title>Sequencing and chromosome-scale assembly of the giantPleurodeles waltlgenome.</title>
        <authorList>
            <person name="Brown T."/>
            <person name="Elewa A."/>
            <person name="Iarovenko S."/>
            <person name="Subramanian E."/>
            <person name="Araus A.J."/>
            <person name="Petzold A."/>
            <person name="Susuki M."/>
            <person name="Suzuki K.-i.T."/>
            <person name="Hayashi T."/>
            <person name="Toyoda A."/>
            <person name="Oliveira C."/>
            <person name="Osipova E."/>
            <person name="Leigh N.D."/>
            <person name="Simon A."/>
            <person name="Yun M.H."/>
        </authorList>
    </citation>
    <scope>NUCLEOTIDE SEQUENCE</scope>
    <source>
        <strain evidence="2">20211129_DDA</strain>
        <tissue evidence="2">Liver</tissue>
    </source>
</reference>
<evidence type="ECO:0000313" key="2">
    <source>
        <dbReference type="EMBL" id="KAJ1114506.1"/>
    </source>
</evidence>
<feature type="compositionally biased region" description="Basic and acidic residues" evidence="1">
    <location>
        <begin position="75"/>
        <end position="86"/>
    </location>
</feature>
<protein>
    <submittedName>
        <fullName evidence="2">Uncharacterized protein</fullName>
    </submittedName>
</protein>
<gene>
    <name evidence="2" type="ORF">NDU88_002742</name>
</gene>
<evidence type="ECO:0000313" key="3">
    <source>
        <dbReference type="Proteomes" id="UP001066276"/>
    </source>
</evidence>